<dbReference type="EMBL" id="FNAG01000013">
    <property type="protein sequence ID" value="SDE00516.1"/>
    <property type="molecule type" value="Genomic_DNA"/>
</dbReference>
<proteinExistence type="predicted"/>
<dbReference type="OrthoDB" id="9782977at2"/>
<dbReference type="Gene3D" id="2.40.70.10">
    <property type="entry name" value="Acid Proteases"/>
    <property type="match status" value="1"/>
</dbReference>
<dbReference type="SUPFAM" id="SSF50630">
    <property type="entry name" value="Acid proteases"/>
    <property type="match status" value="1"/>
</dbReference>
<protein>
    <submittedName>
        <fullName evidence="2">Uncharacterized conserved protein</fullName>
    </submittedName>
</protein>
<dbReference type="PANTHER" id="PTHR38037:SF2">
    <property type="entry name" value="ATP-DEPENDENT ZINC PROTEASE DOMAIN-CONTAINING PROTEIN-RELATED"/>
    <property type="match status" value="1"/>
</dbReference>
<feature type="domain" description="Retropepsin-like aspartic endopeptidase" evidence="1">
    <location>
        <begin position="8"/>
        <end position="141"/>
    </location>
</feature>
<sequence length="147" mass="16190">MVDPFPIVLGWCETLALPDLSIPAIEAKIDTGARSSSLHVDSQQCFMRGEREWVRFALHLDGAATRLPVQAEAPVHDRRAVRDSGGHETERVFILTTLAIAGIRYPIEVNLAARRGLKFPMLMGRTALAGRFLVDPARKHTLPSPAL</sequence>
<dbReference type="STRING" id="265719.SAMN04488509_11361"/>
<dbReference type="RefSeq" id="WP_091244868.1">
    <property type="nucleotide sequence ID" value="NZ_FNAG01000013.1"/>
</dbReference>
<evidence type="ECO:0000313" key="3">
    <source>
        <dbReference type="Proteomes" id="UP000199603"/>
    </source>
</evidence>
<evidence type="ECO:0000313" key="2">
    <source>
        <dbReference type="EMBL" id="SDE00516.1"/>
    </source>
</evidence>
<dbReference type="InterPro" id="IPR008503">
    <property type="entry name" value="Asp_endopeptidase"/>
</dbReference>
<accession>A0A1G6ZFM9</accession>
<dbReference type="Proteomes" id="UP000199603">
    <property type="component" value="Unassembled WGS sequence"/>
</dbReference>
<organism evidence="2 3">
    <name type="scientific">Aquimonas voraii</name>
    <dbReference type="NCBI Taxonomy" id="265719"/>
    <lineage>
        <taxon>Bacteria</taxon>
        <taxon>Pseudomonadati</taxon>
        <taxon>Pseudomonadota</taxon>
        <taxon>Gammaproteobacteria</taxon>
        <taxon>Lysobacterales</taxon>
        <taxon>Lysobacteraceae</taxon>
        <taxon>Aquimonas</taxon>
    </lineage>
</organism>
<dbReference type="Pfam" id="PF05618">
    <property type="entry name" value="Zn_protease"/>
    <property type="match status" value="1"/>
</dbReference>
<evidence type="ECO:0000259" key="1">
    <source>
        <dbReference type="Pfam" id="PF05618"/>
    </source>
</evidence>
<dbReference type="PANTHER" id="PTHR38037">
    <property type="entry name" value="ZN_PROTEASE DOMAIN-CONTAINING PROTEIN"/>
    <property type="match status" value="1"/>
</dbReference>
<dbReference type="InterPro" id="IPR021109">
    <property type="entry name" value="Peptidase_aspartic_dom_sf"/>
</dbReference>
<dbReference type="AlphaFoldDB" id="A0A1G6ZFM9"/>
<name>A0A1G6ZFM9_9GAMM</name>
<gene>
    <name evidence="2" type="ORF">SAMN04488509_11361</name>
</gene>
<keyword evidence="3" id="KW-1185">Reference proteome</keyword>
<reference evidence="2 3" key="1">
    <citation type="submission" date="2016-10" db="EMBL/GenBank/DDBJ databases">
        <authorList>
            <person name="de Groot N.N."/>
        </authorList>
    </citation>
    <scope>NUCLEOTIDE SEQUENCE [LARGE SCALE GENOMIC DNA]</scope>
    <source>
        <strain evidence="2 3">DSM 16957</strain>
    </source>
</reference>